<dbReference type="RefSeq" id="WP_153751421.1">
    <property type="nucleotide sequence ID" value="NZ_WJPM01000007.1"/>
</dbReference>
<keyword evidence="1" id="KW-1133">Transmembrane helix</keyword>
<evidence type="ECO:0000313" key="5">
    <source>
        <dbReference type="Proteomes" id="UP000439314"/>
    </source>
</evidence>
<dbReference type="AlphaFoldDB" id="A0A6N7Q8Q7"/>
<dbReference type="Proteomes" id="UP000437931">
    <property type="component" value="Unassembled WGS sequence"/>
</dbReference>
<evidence type="ECO:0000313" key="2">
    <source>
        <dbReference type="EMBL" id="MRH00674.1"/>
    </source>
</evidence>
<keyword evidence="1" id="KW-0472">Membrane</keyword>
<feature type="transmembrane region" description="Helical" evidence="1">
    <location>
        <begin position="6"/>
        <end position="29"/>
    </location>
</feature>
<reference evidence="3" key="2">
    <citation type="journal article" date="2020" name="Plant Dis.">
        <title>A Grain Rot of Rice in Iran Caused by a Xanthomonas Strain Closely Related to X. sacchari.</title>
        <authorList>
            <person name="Mirghasempour S.A."/>
            <person name="Huang S."/>
            <person name="Studholme D.J."/>
            <person name="Brady C.L."/>
        </authorList>
    </citation>
    <scope>NUCLEOTIDE SEQUENCE</scope>
    <source>
        <strain evidence="3">SAM114</strain>
    </source>
</reference>
<feature type="transmembrane region" description="Helical" evidence="1">
    <location>
        <begin position="80"/>
        <end position="102"/>
    </location>
</feature>
<accession>A0A6N7Q8Q7</accession>
<evidence type="ECO:0000256" key="1">
    <source>
        <dbReference type="SAM" id="Phobius"/>
    </source>
</evidence>
<evidence type="ECO:0000313" key="3">
    <source>
        <dbReference type="EMBL" id="MRH75006.1"/>
    </source>
</evidence>
<gene>
    <name evidence="2" type="ORF">GIY21_10265</name>
    <name evidence="3" type="ORF">GIY22_10260</name>
</gene>
<feature type="transmembrane region" description="Helical" evidence="1">
    <location>
        <begin position="123"/>
        <end position="146"/>
    </location>
</feature>
<name>A0A6N7Q8Q7_9XANT</name>
<feature type="transmembrane region" description="Helical" evidence="1">
    <location>
        <begin position="49"/>
        <end position="68"/>
    </location>
</feature>
<dbReference type="InterPro" id="IPR018706">
    <property type="entry name" value="DUF2214_membrane"/>
</dbReference>
<reference evidence="4 5" key="1">
    <citation type="submission" date="2019-11" db="EMBL/GenBank/DDBJ databases">
        <title>First report of rice panicle blight caused by Xanthomonas sp. in Iran.</title>
        <authorList>
            <person name="Mirghasempour S.A."/>
            <person name="Huang S."/>
            <person name="Brady C.L."/>
            <person name="Studholme D.J."/>
        </authorList>
    </citation>
    <scope>NUCLEOTIDE SEQUENCE [LARGE SCALE GENOMIC DNA]</scope>
    <source>
        <strain evidence="2 5">ASD011</strain>
        <strain evidence="4">SAM114</strain>
    </source>
</reference>
<evidence type="ECO:0000313" key="4">
    <source>
        <dbReference type="Proteomes" id="UP000437931"/>
    </source>
</evidence>
<sequence length="151" mass="16678">MALRDLILASLHHLAMLLLIAALVAEWTLLHAPLDHRQLARLVRVDAGYGLAALLILAIGALRVRYGLKGADYYLHNPWFWAKLGTFAAIGLLSLVPTLRLLRWRRQARLQPTWSPNAAQVRTLQRLIGVELGLLAVLVVLAAAMARNGTL</sequence>
<dbReference type="Pfam" id="PF09980">
    <property type="entry name" value="DUF2214"/>
    <property type="match status" value="1"/>
</dbReference>
<protein>
    <submittedName>
        <fullName evidence="2">DUF2214 family protein</fullName>
    </submittedName>
</protein>
<keyword evidence="1" id="KW-0812">Transmembrane</keyword>
<keyword evidence="4" id="KW-1185">Reference proteome</keyword>
<proteinExistence type="predicted"/>
<dbReference type="EMBL" id="WJPN01000007">
    <property type="protein sequence ID" value="MRH00674.1"/>
    <property type="molecule type" value="Genomic_DNA"/>
</dbReference>
<organism evidence="2 5">
    <name type="scientific">Xanthomonas sontii</name>
    <dbReference type="NCBI Taxonomy" id="2650745"/>
    <lineage>
        <taxon>Bacteria</taxon>
        <taxon>Pseudomonadati</taxon>
        <taxon>Pseudomonadota</taxon>
        <taxon>Gammaproteobacteria</taxon>
        <taxon>Lysobacterales</taxon>
        <taxon>Lysobacteraceae</taxon>
        <taxon>Xanthomonas</taxon>
    </lineage>
</organism>
<dbReference type="EMBL" id="WJPM01000007">
    <property type="protein sequence ID" value="MRH75006.1"/>
    <property type="molecule type" value="Genomic_DNA"/>
</dbReference>
<comment type="caution">
    <text evidence="2">The sequence shown here is derived from an EMBL/GenBank/DDBJ whole genome shotgun (WGS) entry which is preliminary data.</text>
</comment>
<dbReference type="Proteomes" id="UP000439314">
    <property type="component" value="Unassembled WGS sequence"/>
</dbReference>